<gene>
    <name evidence="1" type="ORF">LCGC14_0754270</name>
</gene>
<sequence>MWEPGNWVDPGSRPARNRLDMMQRYTLKQGKLREDARGKWVQFADVEELRTSLEELLDAADRFLAEPPEGMRDGMSFNQYTTAGDCRELTAAYAKARKVQSEQPKP</sequence>
<protein>
    <submittedName>
        <fullName evidence="1">Uncharacterized protein</fullName>
    </submittedName>
</protein>
<proteinExistence type="predicted"/>
<dbReference type="EMBL" id="LAZR01001836">
    <property type="protein sequence ID" value="KKN38352.1"/>
    <property type="molecule type" value="Genomic_DNA"/>
</dbReference>
<accession>A0A0F9QMY0</accession>
<dbReference type="AlphaFoldDB" id="A0A0F9QMY0"/>
<reference evidence="1" key="1">
    <citation type="journal article" date="2015" name="Nature">
        <title>Complex archaea that bridge the gap between prokaryotes and eukaryotes.</title>
        <authorList>
            <person name="Spang A."/>
            <person name="Saw J.H."/>
            <person name="Jorgensen S.L."/>
            <person name="Zaremba-Niedzwiedzka K."/>
            <person name="Martijn J."/>
            <person name="Lind A.E."/>
            <person name="van Eijk R."/>
            <person name="Schleper C."/>
            <person name="Guy L."/>
            <person name="Ettema T.J."/>
        </authorList>
    </citation>
    <scope>NUCLEOTIDE SEQUENCE</scope>
</reference>
<evidence type="ECO:0000313" key="1">
    <source>
        <dbReference type="EMBL" id="KKN38352.1"/>
    </source>
</evidence>
<name>A0A0F9QMY0_9ZZZZ</name>
<organism evidence="1">
    <name type="scientific">marine sediment metagenome</name>
    <dbReference type="NCBI Taxonomy" id="412755"/>
    <lineage>
        <taxon>unclassified sequences</taxon>
        <taxon>metagenomes</taxon>
        <taxon>ecological metagenomes</taxon>
    </lineage>
</organism>
<comment type="caution">
    <text evidence="1">The sequence shown here is derived from an EMBL/GenBank/DDBJ whole genome shotgun (WGS) entry which is preliminary data.</text>
</comment>